<dbReference type="Proteomes" id="UP000539372">
    <property type="component" value="Unassembled WGS sequence"/>
</dbReference>
<keyword evidence="1" id="KW-1133">Transmembrane helix</keyword>
<protein>
    <submittedName>
        <fullName evidence="2">Uncharacterized protein</fullName>
    </submittedName>
</protein>
<feature type="transmembrane region" description="Helical" evidence="1">
    <location>
        <begin position="117"/>
        <end position="136"/>
    </location>
</feature>
<evidence type="ECO:0000256" key="1">
    <source>
        <dbReference type="SAM" id="Phobius"/>
    </source>
</evidence>
<comment type="caution">
    <text evidence="2">The sequence shown here is derived from an EMBL/GenBank/DDBJ whole genome shotgun (WGS) entry which is preliminary data.</text>
</comment>
<keyword evidence="3" id="KW-1185">Reference proteome</keyword>
<feature type="transmembrane region" description="Helical" evidence="1">
    <location>
        <begin position="82"/>
        <end position="105"/>
    </location>
</feature>
<reference evidence="2 3" key="1">
    <citation type="submission" date="2020-04" db="EMBL/GenBank/DDBJ databases">
        <title>Rhodospirillaceae bacterium KN72 isolated from deep sea.</title>
        <authorList>
            <person name="Zhang D.-C."/>
        </authorList>
    </citation>
    <scope>NUCLEOTIDE SEQUENCE [LARGE SCALE GENOMIC DNA]</scope>
    <source>
        <strain evidence="2 3">KN72</strain>
    </source>
</reference>
<feature type="transmembrane region" description="Helical" evidence="1">
    <location>
        <begin position="12"/>
        <end position="35"/>
    </location>
</feature>
<gene>
    <name evidence="2" type="ORF">HH303_06400</name>
</gene>
<sequence>MSGKSIAVPAHAVTGVLALAVVSTFFVSSTAALVSGDAGFQHDVKLAILWGLLGLVPCLAATGAAGASLAKKRRDTMTATKYLRMKVVAVIGLGILVPCAVYLGWRALQGQGIPYPVQYLELAAGACNITLLTLNLRDGLKLRGKRLSA</sequence>
<dbReference type="AlphaFoldDB" id="A0A7Y0DYT3"/>
<keyword evidence="1" id="KW-0472">Membrane</keyword>
<feature type="transmembrane region" description="Helical" evidence="1">
    <location>
        <begin position="47"/>
        <end position="70"/>
    </location>
</feature>
<name>A0A7Y0DYT3_9PROT</name>
<dbReference type="EMBL" id="JABBNT010000002">
    <property type="protein sequence ID" value="NMM44099.1"/>
    <property type="molecule type" value="Genomic_DNA"/>
</dbReference>
<organism evidence="2 3">
    <name type="scientific">Pacificispira spongiicola</name>
    <dbReference type="NCBI Taxonomy" id="2729598"/>
    <lineage>
        <taxon>Bacteria</taxon>
        <taxon>Pseudomonadati</taxon>
        <taxon>Pseudomonadota</taxon>
        <taxon>Alphaproteobacteria</taxon>
        <taxon>Rhodospirillales</taxon>
        <taxon>Rhodospirillaceae</taxon>
        <taxon>Pacificispira</taxon>
    </lineage>
</organism>
<evidence type="ECO:0000313" key="3">
    <source>
        <dbReference type="Proteomes" id="UP000539372"/>
    </source>
</evidence>
<dbReference type="RefSeq" id="WP_169624403.1">
    <property type="nucleotide sequence ID" value="NZ_JABBNT010000002.1"/>
</dbReference>
<evidence type="ECO:0000313" key="2">
    <source>
        <dbReference type="EMBL" id="NMM44099.1"/>
    </source>
</evidence>
<keyword evidence="1" id="KW-0812">Transmembrane</keyword>
<proteinExistence type="predicted"/>
<accession>A0A7Y0DYT3</accession>